<dbReference type="InterPro" id="IPR005149">
    <property type="entry name" value="Tscrpt_reg_PadR_N"/>
</dbReference>
<dbReference type="AlphaFoldDB" id="A0A829YAQ4"/>
<gene>
    <name evidence="3" type="ORF">GCM10011487_22700</name>
</gene>
<dbReference type="EMBL" id="BLJN01000002">
    <property type="protein sequence ID" value="GFE80270.1"/>
    <property type="molecule type" value="Genomic_DNA"/>
</dbReference>
<sequence length="172" mass="19159">MFFGGPMGGRGGRGGGGGRRFGPGDLRLMLLSLIEEKQRHGYELIKELELKFGGAYAPSPGSVYPTLTLLEELGHVRSTTTEGSKRLYEITDEGRKYLRENEAMLNSVRKRMAMAARAASGEMPPEDLHHAMHTLRAALMFHRGGWTEEETERVRRIIEAAAEEISQGRDNE</sequence>
<feature type="region of interest" description="Disordered" evidence="1">
    <location>
        <begin position="1"/>
        <end position="20"/>
    </location>
</feature>
<dbReference type="PANTHER" id="PTHR43252:SF7">
    <property type="entry name" value="TRANSCRIPTIONAL REGULATOR YQJI"/>
    <property type="match status" value="1"/>
</dbReference>
<comment type="caution">
    <text evidence="3">The sequence shown here is derived from an EMBL/GenBank/DDBJ whole genome shotgun (WGS) entry which is preliminary data.</text>
</comment>
<dbReference type="InterPro" id="IPR036390">
    <property type="entry name" value="WH_DNA-bd_sf"/>
</dbReference>
<evidence type="ECO:0000259" key="2">
    <source>
        <dbReference type="Pfam" id="PF03551"/>
    </source>
</evidence>
<dbReference type="Pfam" id="PF03551">
    <property type="entry name" value="PadR"/>
    <property type="match status" value="1"/>
</dbReference>
<evidence type="ECO:0000313" key="3">
    <source>
        <dbReference type="EMBL" id="GFE80270.1"/>
    </source>
</evidence>
<proteinExistence type="predicted"/>
<evidence type="ECO:0000313" key="4">
    <source>
        <dbReference type="Proteomes" id="UP000445000"/>
    </source>
</evidence>
<name>A0A829YAQ4_9GAMM</name>
<reference evidence="4" key="1">
    <citation type="submission" date="2020-01" db="EMBL/GenBank/DDBJ databases">
        <title>'Steroidobacter agaridevorans' sp. nov., agar-degrading bacteria isolated from rhizosphere soils.</title>
        <authorList>
            <person name="Ikenaga M."/>
            <person name="Kataoka M."/>
            <person name="Murouchi A."/>
            <person name="Katsuragi S."/>
            <person name="Sakai M."/>
        </authorList>
    </citation>
    <scope>NUCLEOTIDE SEQUENCE [LARGE SCALE GENOMIC DNA]</scope>
    <source>
        <strain evidence="4">YU21-B</strain>
    </source>
</reference>
<feature type="domain" description="Transcription regulator PadR N-terminal" evidence="2">
    <location>
        <begin position="30"/>
        <end position="100"/>
    </location>
</feature>
<evidence type="ECO:0000256" key="1">
    <source>
        <dbReference type="SAM" id="MobiDB-lite"/>
    </source>
</evidence>
<accession>A0A829YAQ4</accession>
<organism evidence="3 4">
    <name type="scientific">Steroidobacter agaridevorans</name>
    <dbReference type="NCBI Taxonomy" id="2695856"/>
    <lineage>
        <taxon>Bacteria</taxon>
        <taxon>Pseudomonadati</taxon>
        <taxon>Pseudomonadota</taxon>
        <taxon>Gammaproteobacteria</taxon>
        <taxon>Steroidobacterales</taxon>
        <taxon>Steroidobacteraceae</taxon>
        <taxon>Steroidobacter</taxon>
    </lineage>
</organism>
<protein>
    <recommendedName>
        <fullName evidence="2">Transcription regulator PadR N-terminal domain-containing protein</fullName>
    </recommendedName>
</protein>
<keyword evidence="4" id="KW-1185">Reference proteome</keyword>
<dbReference type="SUPFAM" id="SSF46785">
    <property type="entry name" value="Winged helix' DNA-binding domain"/>
    <property type="match status" value="1"/>
</dbReference>
<dbReference type="Proteomes" id="UP000445000">
    <property type="component" value="Unassembled WGS sequence"/>
</dbReference>
<dbReference type="Gene3D" id="1.10.10.10">
    <property type="entry name" value="Winged helix-like DNA-binding domain superfamily/Winged helix DNA-binding domain"/>
    <property type="match status" value="1"/>
</dbReference>
<dbReference type="InterPro" id="IPR036388">
    <property type="entry name" value="WH-like_DNA-bd_sf"/>
</dbReference>
<dbReference type="PANTHER" id="PTHR43252">
    <property type="entry name" value="TRANSCRIPTIONAL REGULATOR YQJI"/>
    <property type="match status" value="1"/>
</dbReference>